<dbReference type="AlphaFoldDB" id="A0A2S5A206"/>
<proteinExistence type="predicted"/>
<dbReference type="EMBL" id="PQVF01000006">
    <property type="protein sequence ID" value="POY36585.1"/>
    <property type="molecule type" value="Genomic_DNA"/>
</dbReference>
<feature type="coiled-coil region" evidence="7">
    <location>
        <begin position="664"/>
        <end position="751"/>
    </location>
</feature>
<evidence type="ECO:0000256" key="4">
    <source>
        <dbReference type="ARBA" id="ARBA00022679"/>
    </source>
</evidence>
<keyword evidence="6" id="KW-0145">Chemotaxis</keyword>
<sequence length="1143" mass="128988">MRKISSDKKGSLSLNLPKADFPIVAIGASAGGLEAVSELLKNLPPDTGMAFLYVQHLSPDHKSMLSSLLAKTTSMKVQEATNKELMLPNNVYVIPPDKEMNIMDGMIKITPRPETPKVNFPIDILFASLAETHNENVIGVILSGSATDGTRGMKAIKREGGLTFAQDDTAKFSSMPKSAIAAGVVDFVLSPQKIAQEISQLSTHSFINPNNDYKGAHSPKLDGETEIDNANLDLKTILHLLHKTQGVDFSQYKMTTIKRRILRRMLLHKIKSLNEYVTLLKEKNDEVNILYQDLLINVTAFFRDTETHQYLKTTLLPRLLKSKKPDEPLRIWVAACATGEEAYSIAITLLEIQSSKFTNIPIQIFATDLDAKAIAKARTGEYSTSELEEVSPKRLQRFYTQTPNGFRVAKSVRDMCVFAQHNVLADPPFARVDFISCCNLLIYLDTAAQKKTIAIFHYALNENGVLMLGKAETVGQSTQLFSPFNKNYKIYTRRNHAGVRPIPGLTSRLAKQTPLEINYNFNERKSQRGNLAANASLDKAIDTVLLSRFIPASVIINEQLDILQFRGTTDLYISPSTGKASLNILKMTRPEIAFELRSAISKAIKSKQSVRKSGIEIKMNEVIRCISVEVVPLKVEWDEPVLLILFTEQQTETIFDSSKDSKSSSVKDRRIKKLEEELAAARADLLILIQEQEAFSQELQTANEEVVSSNEELQAINEELETSKEEIESANEELTTTNQELQTRNELLNESYEYSEALAATIHESMIVLDKNLRVKTANKSFYKAFAVRPEETEGVFLYELGNRQWDIPKLRQQLEEILSKDTHFHDFEVEHEFETIGLKVMLLNAGHITQKAHHEQLILLSILDITEIKKLQQQLQQKEITEEKVKSMHLEATVRKRTKDLIQSNSALEKMNKELEAFTYLSSHDLQEPLRKIQTFTQRILEKENPNLSDIGKDYFYRIQNAAARMRTLIQDLLTFSRISTAEREFELTDLNTIIAEVKYEFKDFIEEKHATIEVGELCELTIIPFQFVQLFQNLISNALKFSAPGIPPHVIIKSEMIKAAHSPLAQKNACHLTIIDNGIGFEQHFSEQIFQVFQKLHGKDEYEGTGIGLAIVKKIVENHSGLITASSELGKGAKFDIYIPV</sequence>
<dbReference type="InterPro" id="IPR000780">
    <property type="entry name" value="CheR_MeTrfase"/>
</dbReference>
<dbReference type="InterPro" id="IPR000014">
    <property type="entry name" value="PAS"/>
</dbReference>
<feature type="active site" evidence="6">
    <location>
        <position position="148"/>
    </location>
</feature>
<dbReference type="SMART" id="SM00138">
    <property type="entry name" value="MeTrc"/>
    <property type="match status" value="1"/>
</dbReference>
<keyword evidence="12" id="KW-1185">Reference proteome</keyword>
<evidence type="ECO:0000313" key="11">
    <source>
        <dbReference type="EMBL" id="POY36585.1"/>
    </source>
</evidence>
<dbReference type="SMART" id="SM00388">
    <property type="entry name" value="HisKA"/>
    <property type="match status" value="1"/>
</dbReference>
<organism evidence="11 12">
    <name type="scientific">Solitalea longa</name>
    <dbReference type="NCBI Taxonomy" id="2079460"/>
    <lineage>
        <taxon>Bacteria</taxon>
        <taxon>Pseudomonadati</taxon>
        <taxon>Bacteroidota</taxon>
        <taxon>Sphingobacteriia</taxon>
        <taxon>Sphingobacteriales</taxon>
        <taxon>Sphingobacteriaceae</taxon>
        <taxon>Solitalea</taxon>
    </lineage>
</organism>
<evidence type="ECO:0000259" key="10">
    <source>
        <dbReference type="PROSITE" id="PS50123"/>
    </source>
</evidence>
<comment type="catalytic activity">
    <reaction evidence="1">
        <text>ATP + protein L-histidine = ADP + protein N-phospho-L-histidine.</text>
        <dbReference type="EC" id="2.7.13.3"/>
    </reaction>
</comment>
<feature type="domain" description="CheB-type methylesterase" evidence="9">
    <location>
        <begin position="17"/>
        <end position="205"/>
    </location>
</feature>
<dbReference type="Pfam" id="PF01739">
    <property type="entry name" value="CheR"/>
    <property type="match status" value="1"/>
</dbReference>
<evidence type="ECO:0000313" key="12">
    <source>
        <dbReference type="Proteomes" id="UP000236893"/>
    </source>
</evidence>
<dbReference type="InterPro" id="IPR000673">
    <property type="entry name" value="Sig_transdc_resp-reg_Me-estase"/>
</dbReference>
<dbReference type="PANTHER" id="PTHR24422:SF27">
    <property type="entry name" value="PROTEIN-GLUTAMATE O-METHYLTRANSFERASE"/>
    <property type="match status" value="1"/>
</dbReference>
<reference evidence="11 12" key="1">
    <citation type="submission" date="2018-01" db="EMBL/GenBank/DDBJ databases">
        <authorList>
            <person name="Gaut B.S."/>
            <person name="Morton B.R."/>
            <person name="Clegg M.T."/>
            <person name="Duvall M.R."/>
        </authorList>
    </citation>
    <scope>NUCLEOTIDE SEQUENCE [LARGE SCALE GENOMIC DNA]</scope>
    <source>
        <strain evidence="11 12">HR-AV</strain>
    </source>
</reference>
<dbReference type="PROSITE" id="PS50122">
    <property type="entry name" value="CHEB"/>
    <property type="match status" value="1"/>
</dbReference>
<dbReference type="CDD" id="cd16434">
    <property type="entry name" value="CheB-CheR_fusion"/>
    <property type="match status" value="1"/>
</dbReference>
<dbReference type="SUPFAM" id="SSF47384">
    <property type="entry name" value="Homodimeric domain of signal transducing histidine kinase"/>
    <property type="match status" value="1"/>
</dbReference>
<dbReference type="PROSITE" id="PS50123">
    <property type="entry name" value="CHER"/>
    <property type="match status" value="1"/>
</dbReference>
<evidence type="ECO:0000259" key="8">
    <source>
        <dbReference type="PROSITE" id="PS50109"/>
    </source>
</evidence>
<dbReference type="Gene3D" id="3.30.565.10">
    <property type="entry name" value="Histidine kinase-like ATPase, C-terminal domain"/>
    <property type="match status" value="1"/>
</dbReference>
<dbReference type="InterPro" id="IPR022642">
    <property type="entry name" value="CheR_C"/>
</dbReference>
<comment type="caution">
    <text evidence="11">The sequence shown here is derived from an EMBL/GenBank/DDBJ whole genome shotgun (WGS) entry which is preliminary data.</text>
</comment>
<dbReference type="InterPro" id="IPR022641">
    <property type="entry name" value="CheR_N"/>
</dbReference>
<dbReference type="GO" id="GO:0000155">
    <property type="term" value="F:phosphorelay sensor kinase activity"/>
    <property type="evidence" value="ECO:0007669"/>
    <property type="project" value="InterPro"/>
</dbReference>
<dbReference type="GO" id="GO:0008984">
    <property type="term" value="F:protein-glutamate methylesterase activity"/>
    <property type="evidence" value="ECO:0007669"/>
    <property type="project" value="InterPro"/>
</dbReference>
<comment type="catalytic activity">
    <reaction evidence="2">
        <text>L-glutamyl-[protein] + S-adenosyl-L-methionine = [protein]-L-glutamate 5-O-methyl ester + S-adenosyl-L-homocysteine</text>
        <dbReference type="Rhea" id="RHEA:24452"/>
        <dbReference type="Rhea" id="RHEA-COMP:10208"/>
        <dbReference type="Rhea" id="RHEA-COMP:10311"/>
        <dbReference type="ChEBI" id="CHEBI:29973"/>
        <dbReference type="ChEBI" id="CHEBI:57856"/>
        <dbReference type="ChEBI" id="CHEBI:59789"/>
        <dbReference type="ChEBI" id="CHEBI:82795"/>
        <dbReference type="EC" id="2.1.1.80"/>
    </reaction>
</comment>
<dbReference type="Proteomes" id="UP000236893">
    <property type="component" value="Unassembled WGS sequence"/>
</dbReference>
<dbReference type="Gene3D" id="3.40.50.180">
    <property type="entry name" value="Methylesterase CheB, C-terminal domain"/>
    <property type="match status" value="1"/>
</dbReference>
<dbReference type="SUPFAM" id="SSF52738">
    <property type="entry name" value="Methylesterase CheB, C-terminal domain"/>
    <property type="match status" value="1"/>
</dbReference>
<dbReference type="InterPro" id="IPR005467">
    <property type="entry name" value="His_kinase_dom"/>
</dbReference>
<evidence type="ECO:0000256" key="1">
    <source>
        <dbReference type="ARBA" id="ARBA00000085"/>
    </source>
</evidence>
<keyword evidence="5" id="KW-0949">S-adenosyl-L-methionine</keyword>
<dbReference type="InterPro" id="IPR029063">
    <property type="entry name" value="SAM-dependent_MTases_sf"/>
</dbReference>
<dbReference type="OrthoDB" id="9813151at2"/>
<dbReference type="InterPro" id="IPR036804">
    <property type="entry name" value="CheR_N_sf"/>
</dbReference>
<dbReference type="GO" id="GO:0000156">
    <property type="term" value="F:phosphorelay response regulator activity"/>
    <property type="evidence" value="ECO:0007669"/>
    <property type="project" value="InterPro"/>
</dbReference>
<dbReference type="Gene3D" id="1.10.155.10">
    <property type="entry name" value="Chemotaxis receptor methyltransferase CheR, N-terminal domain"/>
    <property type="match status" value="1"/>
</dbReference>
<dbReference type="Gene3D" id="3.30.450.20">
    <property type="entry name" value="PAS domain"/>
    <property type="match status" value="1"/>
</dbReference>
<evidence type="ECO:0000256" key="5">
    <source>
        <dbReference type="ARBA" id="ARBA00022691"/>
    </source>
</evidence>
<name>A0A2S5A206_9SPHI</name>
<dbReference type="Pfam" id="PF00512">
    <property type="entry name" value="HisKA"/>
    <property type="match status" value="1"/>
</dbReference>
<dbReference type="InterPro" id="IPR003661">
    <property type="entry name" value="HisK_dim/P_dom"/>
</dbReference>
<gene>
    <name evidence="11" type="ORF">C3K47_09420</name>
</gene>
<dbReference type="SUPFAM" id="SSF47757">
    <property type="entry name" value="Chemotaxis receptor methyltransferase CheR, N-terminal domain"/>
    <property type="match status" value="1"/>
</dbReference>
<keyword evidence="3" id="KW-0489">Methyltransferase</keyword>
<dbReference type="CDD" id="cd00130">
    <property type="entry name" value="PAS"/>
    <property type="match status" value="1"/>
</dbReference>
<dbReference type="GO" id="GO:0008983">
    <property type="term" value="F:protein-glutamate O-methyltransferase activity"/>
    <property type="evidence" value="ECO:0007669"/>
    <property type="project" value="UniProtKB-EC"/>
</dbReference>
<evidence type="ECO:0000256" key="3">
    <source>
        <dbReference type="ARBA" id="ARBA00022603"/>
    </source>
</evidence>
<dbReference type="SMART" id="SM00387">
    <property type="entry name" value="HATPase_c"/>
    <property type="match status" value="1"/>
</dbReference>
<keyword evidence="7" id="KW-0175">Coiled coil</keyword>
<dbReference type="Gene3D" id="3.40.50.150">
    <property type="entry name" value="Vaccinia Virus protein VP39"/>
    <property type="match status" value="1"/>
</dbReference>
<dbReference type="InterPro" id="IPR050903">
    <property type="entry name" value="Bact_Chemotaxis_MeTrfase"/>
</dbReference>
<evidence type="ECO:0000256" key="7">
    <source>
        <dbReference type="SAM" id="Coils"/>
    </source>
</evidence>
<dbReference type="InterPro" id="IPR035909">
    <property type="entry name" value="CheB_C"/>
</dbReference>
<dbReference type="RefSeq" id="WP_103788887.1">
    <property type="nucleotide sequence ID" value="NZ_PQVF01000006.1"/>
</dbReference>
<dbReference type="CDD" id="cd00082">
    <property type="entry name" value="HisKA"/>
    <property type="match status" value="1"/>
</dbReference>
<evidence type="ECO:0000256" key="6">
    <source>
        <dbReference type="PROSITE-ProRule" id="PRU00050"/>
    </source>
</evidence>
<dbReference type="InterPro" id="IPR035965">
    <property type="entry name" value="PAS-like_dom_sf"/>
</dbReference>
<keyword evidence="6" id="KW-0378">Hydrolase</keyword>
<dbReference type="InterPro" id="IPR013656">
    <property type="entry name" value="PAS_4"/>
</dbReference>
<dbReference type="InterPro" id="IPR036097">
    <property type="entry name" value="HisK_dim/P_sf"/>
</dbReference>
<dbReference type="InterPro" id="IPR003594">
    <property type="entry name" value="HATPase_dom"/>
</dbReference>
<dbReference type="GO" id="GO:0005737">
    <property type="term" value="C:cytoplasm"/>
    <property type="evidence" value="ECO:0007669"/>
    <property type="project" value="InterPro"/>
</dbReference>
<keyword evidence="4" id="KW-0808">Transferase</keyword>
<dbReference type="PRINTS" id="PR00996">
    <property type="entry name" value="CHERMTFRASE"/>
</dbReference>
<feature type="active site" evidence="6">
    <location>
        <position position="29"/>
    </location>
</feature>
<evidence type="ECO:0000259" key="9">
    <source>
        <dbReference type="PROSITE" id="PS50122"/>
    </source>
</evidence>
<dbReference type="Gene3D" id="1.10.287.130">
    <property type="match status" value="1"/>
</dbReference>
<dbReference type="SUPFAM" id="SSF53335">
    <property type="entry name" value="S-adenosyl-L-methionine-dependent methyltransferases"/>
    <property type="match status" value="1"/>
</dbReference>
<dbReference type="Pfam" id="PF08448">
    <property type="entry name" value="PAS_4"/>
    <property type="match status" value="1"/>
</dbReference>
<dbReference type="GO" id="GO:0032259">
    <property type="term" value="P:methylation"/>
    <property type="evidence" value="ECO:0007669"/>
    <property type="project" value="UniProtKB-KW"/>
</dbReference>
<accession>A0A2S5A206</accession>
<protein>
    <submittedName>
        <fullName evidence="11">Chemotaxis protein CheR</fullName>
    </submittedName>
</protein>
<feature type="domain" description="Histidine kinase" evidence="8">
    <location>
        <begin position="922"/>
        <end position="1143"/>
    </location>
</feature>
<dbReference type="Pfam" id="PF02518">
    <property type="entry name" value="HATPase_c"/>
    <property type="match status" value="1"/>
</dbReference>
<dbReference type="GO" id="GO:0006935">
    <property type="term" value="P:chemotaxis"/>
    <property type="evidence" value="ECO:0007669"/>
    <property type="project" value="UniProtKB-UniRule"/>
</dbReference>
<dbReference type="PANTHER" id="PTHR24422">
    <property type="entry name" value="CHEMOTAXIS PROTEIN METHYLTRANSFERASE"/>
    <property type="match status" value="1"/>
</dbReference>
<dbReference type="NCBIfam" id="TIGR00229">
    <property type="entry name" value="sensory_box"/>
    <property type="match status" value="1"/>
</dbReference>
<dbReference type="SUPFAM" id="SSF55785">
    <property type="entry name" value="PYP-like sensor domain (PAS domain)"/>
    <property type="match status" value="1"/>
</dbReference>
<dbReference type="SUPFAM" id="SSF55874">
    <property type="entry name" value="ATPase domain of HSP90 chaperone/DNA topoisomerase II/histidine kinase"/>
    <property type="match status" value="1"/>
</dbReference>
<feature type="active site" evidence="6">
    <location>
        <position position="56"/>
    </location>
</feature>
<dbReference type="Pfam" id="PF03705">
    <property type="entry name" value="CheR_N"/>
    <property type="match status" value="1"/>
</dbReference>
<dbReference type="InterPro" id="IPR036890">
    <property type="entry name" value="HATPase_C_sf"/>
</dbReference>
<evidence type="ECO:0000256" key="2">
    <source>
        <dbReference type="ARBA" id="ARBA00001541"/>
    </source>
</evidence>
<feature type="domain" description="CheR-type methyltransferase" evidence="10">
    <location>
        <begin position="222"/>
        <end position="494"/>
    </location>
</feature>
<dbReference type="PROSITE" id="PS50109">
    <property type="entry name" value="HIS_KIN"/>
    <property type="match status" value="1"/>
</dbReference>
<dbReference type="Pfam" id="PF01339">
    <property type="entry name" value="CheB_methylest"/>
    <property type="match status" value="1"/>
</dbReference>